<organism evidence="2 3">
    <name type="scientific">Brachionus plicatilis</name>
    <name type="common">Marine rotifer</name>
    <name type="synonym">Brachionus muelleri</name>
    <dbReference type="NCBI Taxonomy" id="10195"/>
    <lineage>
        <taxon>Eukaryota</taxon>
        <taxon>Metazoa</taxon>
        <taxon>Spiralia</taxon>
        <taxon>Gnathifera</taxon>
        <taxon>Rotifera</taxon>
        <taxon>Eurotatoria</taxon>
        <taxon>Monogononta</taxon>
        <taxon>Pseudotrocha</taxon>
        <taxon>Ploima</taxon>
        <taxon>Brachionidae</taxon>
        <taxon>Brachionus</taxon>
    </lineage>
</organism>
<comment type="caution">
    <text evidence="2">The sequence shown here is derived from an EMBL/GenBank/DDBJ whole genome shotgun (WGS) entry which is preliminary data.</text>
</comment>
<dbReference type="Proteomes" id="UP000276133">
    <property type="component" value="Unassembled WGS sequence"/>
</dbReference>
<name>A0A3M7T6A5_BRAPC</name>
<proteinExistence type="predicted"/>
<dbReference type="EMBL" id="REGN01000206">
    <property type="protein sequence ID" value="RNA43603.1"/>
    <property type="molecule type" value="Genomic_DNA"/>
</dbReference>
<feature type="region of interest" description="Disordered" evidence="1">
    <location>
        <begin position="58"/>
        <end position="83"/>
    </location>
</feature>
<evidence type="ECO:0000313" key="3">
    <source>
        <dbReference type="Proteomes" id="UP000276133"/>
    </source>
</evidence>
<protein>
    <submittedName>
        <fullName evidence="2">Uncharacterized protein</fullName>
    </submittedName>
</protein>
<evidence type="ECO:0000256" key="1">
    <source>
        <dbReference type="SAM" id="MobiDB-lite"/>
    </source>
</evidence>
<evidence type="ECO:0000313" key="2">
    <source>
        <dbReference type="EMBL" id="RNA43603.1"/>
    </source>
</evidence>
<sequence length="83" mass="9434">MSNLNQKKESYSNVNVSGIEIQLQAFKYAYVSIDSKFPARDLLSDVEIISSVNNTALNDDSDYDVEEIEKPKQPVISSKRSYR</sequence>
<dbReference type="AlphaFoldDB" id="A0A3M7T6A5"/>
<gene>
    <name evidence="2" type="ORF">BpHYR1_030999</name>
</gene>
<accession>A0A3M7T6A5</accession>
<reference evidence="2 3" key="1">
    <citation type="journal article" date="2018" name="Sci. Rep.">
        <title>Genomic signatures of local adaptation to the degree of environmental predictability in rotifers.</title>
        <authorList>
            <person name="Franch-Gras L."/>
            <person name="Hahn C."/>
            <person name="Garcia-Roger E.M."/>
            <person name="Carmona M.J."/>
            <person name="Serra M."/>
            <person name="Gomez A."/>
        </authorList>
    </citation>
    <scope>NUCLEOTIDE SEQUENCE [LARGE SCALE GENOMIC DNA]</scope>
    <source>
        <strain evidence="2">HYR1</strain>
    </source>
</reference>
<keyword evidence="3" id="KW-1185">Reference proteome</keyword>